<accession>A0A0L0HL77</accession>
<keyword evidence="1" id="KW-0677">Repeat</keyword>
<sequence>MPTAPVPDASEDEANFHAAAKYLASRQDLHLSNEIMLQFYALYKVATVGSCNVPKPGFFDFAGKAKWDAWASLGDLPKQEAMSRYVRFVAEHAGWKPGESDRETTDSETSPRTRPEKTDKSTGVSVSTMANDREEISDADKTIWNWAEEGVIEKVVDMIDAKRADVNQVDDQGMTLLHWAADRGYVELTKILLERGASVDAQDNEGQTPLHYAVIIENEDIVRKLIASGASSAIRDFNDETPLDSASEGIKSVIVIESSKLSKG</sequence>
<evidence type="ECO:0000256" key="3">
    <source>
        <dbReference type="ARBA" id="ARBA00023121"/>
    </source>
</evidence>
<feature type="domain" description="ACB" evidence="6">
    <location>
        <begin position="12"/>
        <end position="97"/>
    </location>
</feature>
<dbReference type="GO" id="GO:0000062">
    <property type="term" value="F:fatty-acyl-CoA binding"/>
    <property type="evidence" value="ECO:0007669"/>
    <property type="project" value="InterPro"/>
</dbReference>
<evidence type="ECO:0000256" key="4">
    <source>
        <dbReference type="PROSITE-ProRule" id="PRU00023"/>
    </source>
</evidence>
<evidence type="ECO:0000256" key="1">
    <source>
        <dbReference type="ARBA" id="ARBA00022737"/>
    </source>
</evidence>
<evidence type="ECO:0000256" key="5">
    <source>
        <dbReference type="SAM" id="MobiDB-lite"/>
    </source>
</evidence>
<name>A0A0L0HL77_SPIPD</name>
<feature type="region of interest" description="Disordered" evidence="5">
    <location>
        <begin position="96"/>
        <end position="132"/>
    </location>
</feature>
<dbReference type="Gene3D" id="1.25.40.20">
    <property type="entry name" value="Ankyrin repeat-containing domain"/>
    <property type="match status" value="1"/>
</dbReference>
<dbReference type="InterPro" id="IPR035984">
    <property type="entry name" value="Acyl-CoA-binding_sf"/>
</dbReference>
<keyword evidence="8" id="KW-1185">Reference proteome</keyword>
<keyword evidence="3" id="KW-0446">Lipid-binding</keyword>
<organism evidence="7 8">
    <name type="scientific">Spizellomyces punctatus (strain DAOM BR117)</name>
    <dbReference type="NCBI Taxonomy" id="645134"/>
    <lineage>
        <taxon>Eukaryota</taxon>
        <taxon>Fungi</taxon>
        <taxon>Fungi incertae sedis</taxon>
        <taxon>Chytridiomycota</taxon>
        <taxon>Chytridiomycota incertae sedis</taxon>
        <taxon>Chytridiomycetes</taxon>
        <taxon>Spizellomycetales</taxon>
        <taxon>Spizellomycetaceae</taxon>
        <taxon>Spizellomyces</taxon>
    </lineage>
</organism>
<feature type="repeat" description="ANK" evidence="4">
    <location>
        <begin position="172"/>
        <end position="204"/>
    </location>
</feature>
<dbReference type="PROSITE" id="PS51228">
    <property type="entry name" value="ACB_2"/>
    <property type="match status" value="1"/>
</dbReference>
<feature type="repeat" description="ANK" evidence="4">
    <location>
        <begin position="205"/>
        <end position="237"/>
    </location>
</feature>
<feature type="compositionally biased region" description="Basic and acidic residues" evidence="5">
    <location>
        <begin position="96"/>
        <end position="120"/>
    </location>
</feature>
<dbReference type="InterPro" id="IPR014352">
    <property type="entry name" value="FERM/acyl-CoA-bd_prot_sf"/>
</dbReference>
<evidence type="ECO:0000313" key="8">
    <source>
        <dbReference type="Proteomes" id="UP000053201"/>
    </source>
</evidence>
<dbReference type="InterPro" id="IPR000582">
    <property type="entry name" value="Acyl-CoA-binding_protein"/>
</dbReference>
<dbReference type="Proteomes" id="UP000053201">
    <property type="component" value="Unassembled WGS sequence"/>
</dbReference>
<dbReference type="PROSITE" id="PS50088">
    <property type="entry name" value="ANK_REPEAT"/>
    <property type="match status" value="2"/>
</dbReference>
<dbReference type="PRINTS" id="PR00689">
    <property type="entry name" value="ACOABINDINGP"/>
</dbReference>
<dbReference type="Gene3D" id="1.20.80.10">
    <property type="match status" value="1"/>
</dbReference>
<dbReference type="PROSITE" id="PS50297">
    <property type="entry name" value="ANK_REP_REGION"/>
    <property type="match status" value="2"/>
</dbReference>
<dbReference type="SUPFAM" id="SSF48403">
    <property type="entry name" value="Ankyrin repeat"/>
    <property type="match status" value="1"/>
</dbReference>
<dbReference type="AlphaFoldDB" id="A0A0L0HL77"/>
<reference evidence="7 8" key="1">
    <citation type="submission" date="2009-08" db="EMBL/GenBank/DDBJ databases">
        <title>The Genome Sequence of Spizellomyces punctatus strain DAOM BR117.</title>
        <authorList>
            <consortium name="The Broad Institute Genome Sequencing Platform"/>
            <person name="Russ C."/>
            <person name="Cuomo C."/>
            <person name="Shea T."/>
            <person name="Young S.K."/>
            <person name="Zeng Q."/>
            <person name="Koehrsen M."/>
            <person name="Haas B."/>
            <person name="Borodovsky M."/>
            <person name="Guigo R."/>
            <person name="Alvarado L."/>
            <person name="Berlin A."/>
            <person name="Bochicchio J."/>
            <person name="Borenstein D."/>
            <person name="Chapman S."/>
            <person name="Chen Z."/>
            <person name="Engels R."/>
            <person name="Freedman E."/>
            <person name="Gellesch M."/>
            <person name="Goldberg J."/>
            <person name="Griggs A."/>
            <person name="Gujja S."/>
            <person name="Heiman D."/>
            <person name="Hepburn T."/>
            <person name="Howarth C."/>
            <person name="Jen D."/>
            <person name="Larson L."/>
            <person name="Lewis B."/>
            <person name="Mehta T."/>
            <person name="Park D."/>
            <person name="Pearson M."/>
            <person name="Roberts A."/>
            <person name="Saif S."/>
            <person name="Shenoy N."/>
            <person name="Sisk P."/>
            <person name="Stolte C."/>
            <person name="Sykes S."/>
            <person name="Thomson T."/>
            <person name="Walk T."/>
            <person name="White J."/>
            <person name="Yandava C."/>
            <person name="Burger G."/>
            <person name="Gray M.W."/>
            <person name="Holland P.W.H."/>
            <person name="King N."/>
            <person name="Lang F.B.F."/>
            <person name="Roger A.J."/>
            <person name="Ruiz-Trillo I."/>
            <person name="Lander E."/>
            <person name="Nusbaum C."/>
        </authorList>
    </citation>
    <scope>NUCLEOTIDE SEQUENCE [LARGE SCALE GENOMIC DNA]</scope>
    <source>
        <strain evidence="7 8">DAOM BR117</strain>
    </source>
</reference>
<dbReference type="InterPro" id="IPR036770">
    <property type="entry name" value="Ankyrin_rpt-contain_sf"/>
</dbReference>
<dbReference type="EMBL" id="KQ257454">
    <property type="protein sequence ID" value="KND01813.1"/>
    <property type="molecule type" value="Genomic_DNA"/>
</dbReference>
<keyword evidence="2 4" id="KW-0040">ANK repeat</keyword>
<dbReference type="PANTHER" id="PTHR24119">
    <property type="entry name" value="ACYL-COA-BINDING DOMAIN-CONTAINING PROTEIN 6"/>
    <property type="match status" value="1"/>
</dbReference>
<feature type="compositionally biased region" description="Polar residues" evidence="5">
    <location>
        <begin position="121"/>
        <end position="130"/>
    </location>
</feature>
<dbReference type="Pfam" id="PF00887">
    <property type="entry name" value="ACBP"/>
    <property type="match status" value="1"/>
</dbReference>
<dbReference type="InParanoid" id="A0A0L0HL77"/>
<dbReference type="eggNOG" id="KOG0817">
    <property type="taxonomic scope" value="Eukaryota"/>
</dbReference>
<dbReference type="InterPro" id="IPR002110">
    <property type="entry name" value="Ankyrin_rpt"/>
</dbReference>
<evidence type="ECO:0000259" key="6">
    <source>
        <dbReference type="PROSITE" id="PS51228"/>
    </source>
</evidence>
<dbReference type="STRING" id="645134.A0A0L0HL77"/>
<dbReference type="VEuPathDB" id="FungiDB:SPPG_03604"/>
<evidence type="ECO:0000256" key="2">
    <source>
        <dbReference type="ARBA" id="ARBA00023043"/>
    </source>
</evidence>
<dbReference type="SMART" id="SM00248">
    <property type="entry name" value="ANK"/>
    <property type="match status" value="2"/>
</dbReference>
<dbReference type="Pfam" id="PF12796">
    <property type="entry name" value="Ank_2"/>
    <property type="match status" value="1"/>
</dbReference>
<dbReference type="OMA" id="ARSKWQA"/>
<gene>
    <name evidence="7" type="ORF">SPPG_03604</name>
</gene>
<dbReference type="RefSeq" id="XP_016609852.1">
    <property type="nucleotide sequence ID" value="XM_016751865.1"/>
</dbReference>
<protein>
    <recommendedName>
        <fullName evidence="6">ACB domain-containing protein</fullName>
    </recommendedName>
</protein>
<dbReference type="OrthoDB" id="2096613at2759"/>
<dbReference type="GeneID" id="27687110"/>
<dbReference type="SUPFAM" id="SSF47027">
    <property type="entry name" value="Acyl-CoA binding protein"/>
    <property type="match status" value="1"/>
</dbReference>
<evidence type="ECO:0000313" key="7">
    <source>
        <dbReference type="EMBL" id="KND01813.1"/>
    </source>
</evidence>
<proteinExistence type="predicted"/>
<dbReference type="PANTHER" id="PTHR24119:SF0">
    <property type="entry name" value="ACYL-COA-BINDING DOMAIN-CONTAINING PROTEIN 6"/>
    <property type="match status" value="1"/>
</dbReference>